<dbReference type="Proteomes" id="UP000425960">
    <property type="component" value="Chromosome"/>
</dbReference>
<dbReference type="PROSITE" id="PS00455">
    <property type="entry name" value="AMP_BINDING"/>
    <property type="match status" value="1"/>
</dbReference>
<evidence type="ECO:0000313" key="6">
    <source>
        <dbReference type="Proteomes" id="UP000425960"/>
    </source>
</evidence>
<dbReference type="AlphaFoldDB" id="A0A5K7ZNJ8"/>
<dbReference type="EMBL" id="AP021876">
    <property type="protein sequence ID" value="BBO81229.1"/>
    <property type="molecule type" value="Genomic_DNA"/>
</dbReference>
<feature type="domain" description="AMP-dependent synthetase/ligase" evidence="3">
    <location>
        <begin position="29"/>
        <end position="413"/>
    </location>
</feature>
<dbReference type="InterPro" id="IPR025110">
    <property type="entry name" value="AMP-bd_C"/>
</dbReference>
<dbReference type="Gene3D" id="2.30.38.10">
    <property type="entry name" value="Luciferase, Domain 3"/>
    <property type="match status" value="1"/>
</dbReference>
<evidence type="ECO:0000256" key="1">
    <source>
        <dbReference type="ARBA" id="ARBA00006432"/>
    </source>
</evidence>
<gene>
    <name evidence="5" type="ORF">DSCO28_17950</name>
</gene>
<dbReference type="SUPFAM" id="SSF56801">
    <property type="entry name" value="Acetyl-CoA synthetase-like"/>
    <property type="match status" value="1"/>
</dbReference>
<dbReference type="Gene3D" id="3.30.300.30">
    <property type="match status" value="1"/>
</dbReference>
<evidence type="ECO:0000313" key="5">
    <source>
        <dbReference type="EMBL" id="BBO81229.1"/>
    </source>
</evidence>
<name>A0A5K7ZNJ8_9BACT</name>
<dbReference type="InterPro" id="IPR000873">
    <property type="entry name" value="AMP-dep_synth/lig_dom"/>
</dbReference>
<dbReference type="PANTHER" id="PTHR24096:SF149">
    <property type="entry name" value="AMP-BINDING DOMAIN-CONTAINING PROTEIN-RELATED"/>
    <property type="match status" value="1"/>
</dbReference>
<dbReference type="PANTHER" id="PTHR24096">
    <property type="entry name" value="LONG-CHAIN-FATTY-ACID--COA LIGASE"/>
    <property type="match status" value="1"/>
</dbReference>
<feature type="domain" description="AMP-binding enzyme C-terminal" evidence="4">
    <location>
        <begin position="463"/>
        <end position="540"/>
    </location>
</feature>
<accession>A0A5K7ZNJ8</accession>
<sequence>MDRHACWQRTWPQGVSDHIEAEKPFTEYFRDRSAEQPDAVAIDFYGYEIRYGELNRKIDQFANALMGRGLARGDRVGIFMQNSPHYVISFFGIIRAGGVVVNLNPMFKAMELAPIIEKTGINMIIVQDTLCSEFNKVDNAGRIETVIVARFADFLSKQPLFSPPDEVFGTDQPFSGTVDFKDILDEGMPIPVCRIHDMDNDLAMLQLTGGTTGVPKAAMISIRSLTIAVCASMHWFGLTPKETSLGIAPFFHIMGLQVTMIPALFAGGKLVILTRFVPAIIAQAIAEKKCTVWVAAPTMITALVNMPTIEQFDFSSLRVIVTGGSPISITLQQRIKEIAPNSQLGEGYGLTEVLAAGGVVTPLGNWKPSFTGIPIIKENDLRIMDLEGREEEMPCNQKGEIAIKGPTVMNGYWNEPEETKKVMKNGWFYTGDIGLMDEDGYLKIVDRKKELILCSGFNVYPTELENTMLMHPAILEVAVIGIPDDYRGESVKAFVVLKDQFKDELTAEGLINWCKDNMAAYKRPHEVEFTESLPKSGAGKILKRLLKK</sequence>
<dbReference type="InterPro" id="IPR020845">
    <property type="entry name" value="AMP-binding_CS"/>
</dbReference>
<protein>
    <submittedName>
        <fullName evidence="5">Long-chain fatty acid--CoA ligase</fullName>
    </submittedName>
</protein>
<organism evidence="5 6">
    <name type="scientific">Desulfosarcina ovata subsp. sediminis</name>
    <dbReference type="NCBI Taxonomy" id="885957"/>
    <lineage>
        <taxon>Bacteria</taxon>
        <taxon>Pseudomonadati</taxon>
        <taxon>Thermodesulfobacteriota</taxon>
        <taxon>Desulfobacteria</taxon>
        <taxon>Desulfobacterales</taxon>
        <taxon>Desulfosarcinaceae</taxon>
        <taxon>Desulfosarcina</taxon>
    </lineage>
</organism>
<evidence type="ECO:0000259" key="4">
    <source>
        <dbReference type="Pfam" id="PF13193"/>
    </source>
</evidence>
<dbReference type="Pfam" id="PF13193">
    <property type="entry name" value="AMP-binding_C"/>
    <property type="match status" value="1"/>
</dbReference>
<evidence type="ECO:0000259" key="3">
    <source>
        <dbReference type="Pfam" id="PF00501"/>
    </source>
</evidence>
<dbReference type="InterPro" id="IPR045851">
    <property type="entry name" value="AMP-bd_C_sf"/>
</dbReference>
<dbReference type="KEGG" id="dov:DSCO28_17950"/>
<proteinExistence type="inferred from homology"/>
<dbReference type="RefSeq" id="WP_155321987.1">
    <property type="nucleotide sequence ID" value="NZ_AP021876.1"/>
</dbReference>
<dbReference type="Gene3D" id="3.40.50.980">
    <property type="match status" value="2"/>
</dbReference>
<keyword evidence="2 5" id="KW-0436">Ligase</keyword>
<dbReference type="GO" id="GO:0016405">
    <property type="term" value="F:CoA-ligase activity"/>
    <property type="evidence" value="ECO:0007669"/>
    <property type="project" value="TreeGrafter"/>
</dbReference>
<reference evidence="5 6" key="1">
    <citation type="submission" date="2019-11" db="EMBL/GenBank/DDBJ databases">
        <title>Comparative genomics of hydrocarbon-degrading Desulfosarcina strains.</title>
        <authorList>
            <person name="Watanabe M."/>
            <person name="Kojima H."/>
            <person name="Fukui M."/>
        </authorList>
    </citation>
    <scope>NUCLEOTIDE SEQUENCE [LARGE SCALE GENOMIC DNA]</scope>
    <source>
        <strain evidence="5 6">28bB2T</strain>
    </source>
</reference>
<dbReference type="Pfam" id="PF00501">
    <property type="entry name" value="AMP-binding"/>
    <property type="match status" value="1"/>
</dbReference>
<evidence type="ECO:0000256" key="2">
    <source>
        <dbReference type="ARBA" id="ARBA00022598"/>
    </source>
</evidence>
<comment type="similarity">
    <text evidence="1">Belongs to the ATP-dependent AMP-binding enzyme family.</text>
</comment>